<evidence type="ECO:0000313" key="2">
    <source>
        <dbReference type="EMBL" id="KAG5573003.1"/>
    </source>
</evidence>
<proteinExistence type="predicted"/>
<organism evidence="2 3">
    <name type="scientific">Solanum commersonii</name>
    <name type="common">Commerson's wild potato</name>
    <name type="synonym">Commerson's nightshade</name>
    <dbReference type="NCBI Taxonomy" id="4109"/>
    <lineage>
        <taxon>Eukaryota</taxon>
        <taxon>Viridiplantae</taxon>
        <taxon>Streptophyta</taxon>
        <taxon>Embryophyta</taxon>
        <taxon>Tracheophyta</taxon>
        <taxon>Spermatophyta</taxon>
        <taxon>Magnoliopsida</taxon>
        <taxon>eudicotyledons</taxon>
        <taxon>Gunneridae</taxon>
        <taxon>Pentapetalae</taxon>
        <taxon>asterids</taxon>
        <taxon>lamiids</taxon>
        <taxon>Solanales</taxon>
        <taxon>Solanaceae</taxon>
        <taxon>Solanoideae</taxon>
        <taxon>Solaneae</taxon>
        <taxon>Solanum</taxon>
    </lineage>
</organism>
<accession>A0A9J5WBB1</accession>
<comment type="caution">
    <text evidence="2">The sequence shown here is derived from an EMBL/GenBank/DDBJ whole genome shotgun (WGS) entry which is preliminary data.</text>
</comment>
<feature type="region of interest" description="Disordered" evidence="1">
    <location>
        <begin position="1"/>
        <end position="32"/>
    </location>
</feature>
<reference evidence="2 3" key="1">
    <citation type="submission" date="2020-09" db="EMBL/GenBank/DDBJ databases">
        <title>De no assembly of potato wild relative species, Solanum commersonii.</title>
        <authorList>
            <person name="Cho K."/>
        </authorList>
    </citation>
    <scope>NUCLEOTIDE SEQUENCE [LARGE SCALE GENOMIC DNA]</scope>
    <source>
        <strain evidence="2">LZ3.2</strain>
        <tissue evidence="2">Leaf</tissue>
    </source>
</reference>
<evidence type="ECO:0000256" key="1">
    <source>
        <dbReference type="SAM" id="MobiDB-lite"/>
    </source>
</evidence>
<gene>
    <name evidence="2" type="ORF">H5410_062769</name>
</gene>
<keyword evidence="3" id="KW-1185">Reference proteome</keyword>
<evidence type="ECO:0000313" key="3">
    <source>
        <dbReference type="Proteomes" id="UP000824120"/>
    </source>
</evidence>
<dbReference type="PANTHER" id="PTHR10775">
    <property type="entry name" value="OS08G0208400 PROTEIN"/>
    <property type="match status" value="1"/>
</dbReference>
<name>A0A9J5WBB1_SOLCO</name>
<protein>
    <submittedName>
        <fullName evidence="2">Uncharacterized protein</fullName>
    </submittedName>
</protein>
<dbReference type="OrthoDB" id="1744779at2759"/>
<dbReference type="AlphaFoldDB" id="A0A9J5WBB1"/>
<dbReference type="EMBL" id="JACXVP010000012">
    <property type="protein sequence ID" value="KAG5573003.1"/>
    <property type="molecule type" value="Genomic_DNA"/>
</dbReference>
<dbReference type="Proteomes" id="UP000824120">
    <property type="component" value="Chromosome 12"/>
</dbReference>
<sequence length="225" mass="25867">MINNDFRFTGRSNNEPNVSCEPINGEDTVNEDHNGRHNEEYAKFYELIKDGKQPLYEGCTKYYKLSFLIKLYNVKCLCQMTDKAMGMILELLKDAFEDAKIPVSFYEAKKTINKLGLNYTKIHACSNDWIETRINRPRRVNDYPEDRGSTNSSFIFPPVGKGVGAETFELSPMVKHQAHRYVMAKGKAVDRGRMWTETHWRKDGSYVTEPAAKEIGVSILSVDNY</sequence>
<dbReference type="PANTHER" id="PTHR10775:SF158">
    <property type="entry name" value="TNP2-LIKE TRANSPOSON PROTEIN"/>
    <property type="match status" value="1"/>
</dbReference>